<evidence type="ECO:0000256" key="4">
    <source>
        <dbReference type="PROSITE-ProRule" id="PRU00335"/>
    </source>
</evidence>
<name>A0A2S8B5U8_9SPHN</name>
<reference evidence="7" key="1">
    <citation type="submission" date="2017-11" db="EMBL/GenBank/DDBJ databases">
        <title>The complete genome sequence of Sphingopyxis pomeranensis sp. nov. strain WS5A3p.</title>
        <authorList>
            <person name="Kaminski M.A."/>
        </authorList>
    </citation>
    <scope>NUCLEOTIDE SEQUENCE [LARGE SCALE GENOMIC DNA]</scope>
    <source>
        <strain evidence="7">WS5A3p</strain>
    </source>
</reference>
<protein>
    <submittedName>
        <fullName evidence="6">TetR family transcriptional regulator</fullName>
    </submittedName>
</protein>
<keyword evidence="2 4" id="KW-0238">DNA-binding</keyword>
<proteinExistence type="predicted"/>
<evidence type="ECO:0000256" key="2">
    <source>
        <dbReference type="ARBA" id="ARBA00023125"/>
    </source>
</evidence>
<evidence type="ECO:0000259" key="5">
    <source>
        <dbReference type="PROSITE" id="PS50977"/>
    </source>
</evidence>
<keyword evidence="1" id="KW-0805">Transcription regulation</keyword>
<dbReference type="PANTHER" id="PTHR30055">
    <property type="entry name" value="HTH-TYPE TRANSCRIPTIONAL REGULATOR RUTR"/>
    <property type="match status" value="1"/>
</dbReference>
<dbReference type="EMBL" id="PHFW01000002">
    <property type="protein sequence ID" value="PQM27720.1"/>
    <property type="molecule type" value="Genomic_DNA"/>
</dbReference>
<feature type="DNA-binding region" description="H-T-H motif" evidence="4">
    <location>
        <begin position="38"/>
        <end position="57"/>
    </location>
</feature>
<evidence type="ECO:0000256" key="1">
    <source>
        <dbReference type="ARBA" id="ARBA00023015"/>
    </source>
</evidence>
<organism evidence="6 7">
    <name type="scientific">Sphingopyxis lindanitolerans</name>
    <dbReference type="NCBI Taxonomy" id="2054227"/>
    <lineage>
        <taxon>Bacteria</taxon>
        <taxon>Pseudomonadati</taxon>
        <taxon>Pseudomonadota</taxon>
        <taxon>Alphaproteobacteria</taxon>
        <taxon>Sphingomonadales</taxon>
        <taxon>Sphingomonadaceae</taxon>
        <taxon>Sphingopyxis</taxon>
    </lineage>
</organism>
<feature type="domain" description="HTH tetR-type" evidence="5">
    <location>
        <begin position="15"/>
        <end position="75"/>
    </location>
</feature>
<dbReference type="SUPFAM" id="SSF46689">
    <property type="entry name" value="Homeodomain-like"/>
    <property type="match status" value="1"/>
</dbReference>
<dbReference type="PROSITE" id="PS01081">
    <property type="entry name" value="HTH_TETR_1"/>
    <property type="match status" value="1"/>
</dbReference>
<dbReference type="PANTHER" id="PTHR30055:SF234">
    <property type="entry name" value="HTH-TYPE TRANSCRIPTIONAL REGULATOR BETI"/>
    <property type="match status" value="1"/>
</dbReference>
<dbReference type="GO" id="GO:0000976">
    <property type="term" value="F:transcription cis-regulatory region binding"/>
    <property type="evidence" value="ECO:0007669"/>
    <property type="project" value="TreeGrafter"/>
</dbReference>
<dbReference type="InterPro" id="IPR001647">
    <property type="entry name" value="HTH_TetR"/>
</dbReference>
<evidence type="ECO:0000313" key="6">
    <source>
        <dbReference type="EMBL" id="PQM27720.1"/>
    </source>
</evidence>
<dbReference type="Proteomes" id="UP000238954">
    <property type="component" value="Chromosome"/>
</dbReference>
<dbReference type="InterPro" id="IPR023772">
    <property type="entry name" value="DNA-bd_HTH_TetR-type_CS"/>
</dbReference>
<dbReference type="Pfam" id="PF21351">
    <property type="entry name" value="TetR_C_41"/>
    <property type="match status" value="1"/>
</dbReference>
<keyword evidence="3" id="KW-0804">Transcription</keyword>
<dbReference type="GO" id="GO:0003700">
    <property type="term" value="F:DNA-binding transcription factor activity"/>
    <property type="evidence" value="ECO:0007669"/>
    <property type="project" value="TreeGrafter"/>
</dbReference>
<accession>A0A2S8B5U8</accession>
<comment type="caution">
    <text evidence="6">The sequence shown here is derived from an EMBL/GenBank/DDBJ whole genome shotgun (WGS) entry which is preliminary data.</text>
</comment>
<dbReference type="InterPro" id="IPR050109">
    <property type="entry name" value="HTH-type_TetR-like_transc_reg"/>
</dbReference>
<evidence type="ECO:0000313" key="7">
    <source>
        <dbReference type="Proteomes" id="UP000238954"/>
    </source>
</evidence>
<sequence length="201" mass="22427">MDMANDGGTRRERAASTHAKLVSAARELFAERGYHDTSTPEVVARAGVTRGALYHHFRDKEALFETVFHQLERELRELSAAEVSDLASDRFRQLQEGVQSFLRVVAMRADIQQILLIDAPSVFGWRRWREMGADSILGDIGDAFRDLIRDGVIRPQPVLPLAHLVLAALTEASMMIAHSVDPEATRIEVSDALRNLIAGLR</sequence>
<dbReference type="Gene3D" id="1.10.357.10">
    <property type="entry name" value="Tetracycline Repressor, domain 2"/>
    <property type="match status" value="1"/>
</dbReference>
<evidence type="ECO:0000256" key="3">
    <source>
        <dbReference type="ARBA" id="ARBA00023163"/>
    </source>
</evidence>
<dbReference type="Pfam" id="PF00440">
    <property type="entry name" value="TetR_N"/>
    <property type="match status" value="1"/>
</dbReference>
<gene>
    <name evidence="6" type="ORF">CVO77_03910</name>
</gene>
<dbReference type="PROSITE" id="PS50977">
    <property type="entry name" value="HTH_TETR_2"/>
    <property type="match status" value="1"/>
</dbReference>
<dbReference type="InterPro" id="IPR049484">
    <property type="entry name" value="Rv0078-like_C"/>
</dbReference>
<dbReference type="PRINTS" id="PR00455">
    <property type="entry name" value="HTHTETR"/>
</dbReference>
<dbReference type="AlphaFoldDB" id="A0A2S8B5U8"/>
<keyword evidence="7" id="KW-1185">Reference proteome</keyword>
<dbReference type="InterPro" id="IPR009057">
    <property type="entry name" value="Homeodomain-like_sf"/>
</dbReference>